<name>A0A5M6DM30_9BACT</name>
<feature type="transmembrane region" description="Helical" evidence="2">
    <location>
        <begin position="184"/>
        <end position="202"/>
    </location>
</feature>
<keyword evidence="2" id="KW-0812">Transmembrane</keyword>
<organism evidence="3 4">
    <name type="scientific">Roseiconus nitratireducens</name>
    <dbReference type="NCBI Taxonomy" id="2605748"/>
    <lineage>
        <taxon>Bacteria</taxon>
        <taxon>Pseudomonadati</taxon>
        <taxon>Planctomycetota</taxon>
        <taxon>Planctomycetia</taxon>
        <taxon>Pirellulales</taxon>
        <taxon>Pirellulaceae</taxon>
        <taxon>Roseiconus</taxon>
    </lineage>
</organism>
<keyword evidence="2" id="KW-0472">Membrane</keyword>
<evidence type="ECO:0000313" key="4">
    <source>
        <dbReference type="Proteomes" id="UP000324479"/>
    </source>
</evidence>
<sequence>MKASSPPPPTVPRVNESGTPPVMVKPICVFFAPFGALLMVSCIALIPYRMLSLVADKLQPTAAAIEFTSLEAYGGLGAVLFGLGMVSLMVLRRLPTELARRLLLAAALLMVVAAVSNLFGDWLMFSAFRDLATASSVDPDGFLDSFESAKYPMLAGYGLLFLATLLIVAAAIYTSDLRTPLPRLSTLASIISFVVLLLAVFWTQTAASAFGDAIAGESVEPSRLASSVSGALNADFLIQVSVIGFALATLILAVKRPPALETSPIDSGRNAPVDRAGNDPTN</sequence>
<dbReference type="RefSeq" id="WP_150074472.1">
    <property type="nucleotide sequence ID" value="NZ_VWOX01000001.1"/>
</dbReference>
<evidence type="ECO:0000313" key="3">
    <source>
        <dbReference type="EMBL" id="KAA5547279.1"/>
    </source>
</evidence>
<feature type="region of interest" description="Disordered" evidence="1">
    <location>
        <begin position="263"/>
        <end position="282"/>
    </location>
</feature>
<accession>A0A5M6DM30</accession>
<feature type="transmembrane region" description="Helical" evidence="2">
    <location>
        <begin position="103"/>
        <end position="125"/>
    </location>
</feature>
<dbReference type="EMBL" id="VWOX01000001">
    <property type="protein sequence ID" value="KAA5547279.1"/>
    <property type="molecule type" value="Genomic_DNA"/>
</dbReference>
<feature type="transmembrane region" description="Helical" evidence="2">
    <location>
        <begin position="27"/>
        <end position="50"/>
    </location>
</feature>
<proteinExistence type="predicted"/>
<feature type="transmembrane region" description="Helical" evidence="2">
    <location>
        <begin position="236"/>
        <end position="254"/>
    </location>
</feature>
<dbReference type="AlphaFoldDB" id="A0A5M6DM30"/>
<dbReference type="Proteomes" id="UP000324479">
    <property type="component" value="Unassembled WGS sequence"/>
</dbReference>
<comment type="caution">
    <text evidence="3">The sequence shown here is derived from an EMBL/GenBank/DDBJ whole genome shotgun (WGS) entry which is preliminary data.</text>
</comment>
<protein>
    <submittedName>
        <fullName evidence="3">Uncharacterized protein</fullName>
    </submittedName>
</protein>
<feature type="transmembrane region" description="Helical" evidence="2">
    <location>
        <begin position="70"/>
        <end position="91"/>
    </location>
</feature>
<keyword evidence="2" id="KW-1133">Transmembrane helix</keyword>
<reference evidence="3 4" key="1">
    <citation type="submission" date="2019-08" db="EMBL/GenBank/DDBJ databases">
        <authorList>
            <person name="Dhanesh K."/>
            <person name="Kumar G."/>
            <person name="Sasikala C."/>
            <person name="Venkata Ramana C."/>
        </authorList>
    </citation>
    <scope>NUCLEOTIDE SEQUENCE [LARGE SCALE GENOMIC DNA]</scope>
    <source>
        <strain evidence="3 4">JC645</strain>
    </source>
</reference>
<gene>
    <name evidence="3" type="ORF">FYK55_02465</name>
</gene>
<keyword evidence="4" id="KW-1185">Reference proteome</keyword>
<feature type="transmembrane region" description="Helical" evidence="2">
    <location>
        <begin position="154"/>
        <end position="172"/>
    </location>
</feature>
<evidence type="ECO:0000256" key="2">
    <source>
        <dbReference type="SAM" id="Phobius"/>
    </source>
</evidence>
<evidence type="ECO:0000256" key="1">
    <source>
        <dbReference type="SAM" id="MobiDB-lite"/>
    </source>
</evidence>